<dbReference type="Pfam" id="PF02751">
    <property type="entry name" value="TFIIA_gamma_C"/>
    <property type="match status" value="1"/>
</dbReference>
<evidence type="ECO:0000313" key="12">
    <source>
        <dbReference type="Proteomes" id="UP000014978"/>
    </source>
</evidence>
<evidence type="ECO:0000256" key="4">
    <source>
        <dbReference type="ARBA" id="ARBA00023015"/>
    </source>
</evidence>
<dbReference type="InParanoid" id="S7XLC7"/>
<dbReference type="SUPFAM" id="SSF50784">
    <property type="entry name" value="Transcription factor IIA (TFIIA), beta-barrel domain"/>
    <property type="match status" value="1"/>
</dbReference>
<gene>
    <name evidence="11" type="ORF">SLOPH_2441</name>
</gene>
<feature type="domain" description="Transcription initiation factor IIA gamma subunit C-terminal" evidence="10">
    <location>
        <begin position="58"/>
        <end position="99"/>
    </location>
</feature>
<evidence type="ECO:0000259" key="10">
    <source>
        <dbReference type="Pfam" id="PF02751"/>
    </source>
</evidence>
<dbReference type="AlphaFoldDB" id="S7XLC7"/>
<dbReference type="InterPro" id="IPR003194">
    <property type="entry name" value="TFIIA_gsu"/>
</dbReference>
<dbReference type="InterPro" id="IPR015872">
    <property type="entry name" value="TFIIA_gsu_N"/>
</dbReference>
<dbReference type="Pfam" id="PF02268">
    <property type="entry name" value="TFIIA_gamma_N"/>
    <property type="match status" value="1"/>
</dbReference>
<evidence type="ECO:0000313" key="11">
    <source>
        <dbReference type="EMBL" id="EPR79884.1"/>
    </source>
</evidence>
<dbReference type="GO" id="GO:0005672">
    <property type="term" value="C:transcription factor TFIIA complex"/>
    <property type="evidence" value="ECO:0007669"/>
    <property type="project" value="InterPro"/>
</dbReference>
<evidence type="ECO:0000256" key="5">
    <source>
        <dbReference type="ARBA" id="ARBA00023163"/>
    </source>
</evidence>
<evidence type="ECO:0000256" key="7">
    <source>
        <dbReference type="ARBA" id="ARBA00024733"/>
    </source>
</evidence>
<name>S7XLC7_SPRLO</name>
<comment type="similarity">
    <text evidence="2 8">Belongs to the TFIIA subunit 2 family.</text>
</comment>
<reference evidence="12" key="1">
    <citation type="journal article" date="2013" name="PLoS Genet.">
        <title>The genome of Spraguea lophii and the basis of host-microsporidian interactions.</title>
        <authorList>
            <person name="Campbell S.E."/>
            <person name="Williams T.A."/>
            <person name="Yousuf A."/>
            <person name="Soanes D.M."/>
            <person name="Paszkiewicz K.H."/>
            <person name="Williams B.A.P."/>
        </authorList>
    </citation>
    <scope>NUCLEOTIDE SEQUENCE [LARGE SCALE GENOMIC DNA]</scope>
    <source>
        <strain evidence="12">42_110</strain>
    </source>
</reference>
<sequence>MYEFYRETIIGKALQDAIEEKINNNQITTSQAEGIIKSYDDVVPMVFGRSVQSSINFRGSVNSYNHVDGVWKFSTKNFIMTVNNELVRSDFVKIVACDSDVTSGNTRKRKNKGQSG</sequence>
<keyword evidence="12" id="KW-1185">Reference proteome</keyword>
<dbReference type="GO" id="GO:0006367">
    <property type="term" value="P:transcription initiation at RNA polymerase II promoter"/>
    <property type="evidence" value="ECO:0007669"/>
    <property type="project" value="InterPro"/>
</dbReference>
<dbReference type="OMA" id="MTTFDKC"/>
<dbReference type="EMBL" id="ATCN01000081">
    <property type="protein sequence ID" value="EPR79884.1"/>
    <property type="molecule type" value="Genomic_DNA"/>
</dbReference>
<feature type="domain" description="Transcription initiation factor IIA gamma subunit N-terminal" evidence="9">
    <location>
        <begin position="1"/>
        <end position="44"/>
    </location>
</feature>
<dbReference type="SUPFAM" id="SSF47396">
    <property type="entry name" value="Transcription factor IIA (TFIIA), alpha-helical domain"/>
    <property type="match status" value="1"/>
</dbReference>
<evidence type="ECO:0000259" key="9">
    <source>
        <dbReference type="Pfam" id="PF02268"/>
    </source>
</evidence>
<dbReference type="GO" id="GO:0003743">
    <property type="term" value="F:translation initiation factor activity"/>
    <property type="evidence" value="ECO:0007669"/>
    <property type="project" value="UniProtKB-KW"/>
</dbReference>
<dbReference type="PIRSF" id="PIRSF009415">
    <property type="entry name" value="Hum_TFIIA_gamma"/>
    <property type="match status" value="1"/>
</dbReference>
<proteinExistence type="inferred from homology"/>
<evidence type="ECO:0000256" key="8">
    <source>
        <dbReference type="PIRNR" id="PIRNR009415"/>
    </source>
</evidence>
<organism evidence="11 12">
    <name type="scientific">Spraguea lophii (strain 42_110)</name>
    <name type="common">Microsporidian parasite</name>
    <dbReference type="NCBI Taxonomy" id="1358809"/>
    <lineage>
        <taxon>Eukaryota</taxon>
        <taxon>Fungi</taxon>
        <taxon>Fungi incertae sedis</taxon>
        <taxon>Microsporidia</taxon>
        <taxon>Spragueidae</taxon>
        <taxon>Spraguea</taxon>
    </lineage>
</organism>
<comment type="function">
    <text evidence="7">TFIIA is a component of the transcription machinery of RNA polymerase II and plays an important role in transcriptional activation. TFIIA in a complex with TBP mediates transcriptional activity.</text>
</comment>
<dbReference type="FunCoup" id="S7XLC7">
    <property type="interactions" value="69"/>
</dbReference>
<dbReference type="VEuPathDB" id="MicrosporidiaDB:SLOPH_2441"/>
<evidence type="ECO:0000256" key="3">
    <source>
        <dbReference type="ARBA" id="ARBA00019928"/>
    </source>
</evidence>
<keyword evidence="11" id="KW-0648">Protein biosynthesis</keyword>
<dbReference type="InterPro" id="IPR009083">
    <property type="entry name" value="TFIIA_a-hlx"/>
</dbReference>
<dbReference type="OrthoDB" id="586585at2759"/>
<dbReference type="InterPro" id="IPR015871">
    <property type="entry name" value="TFIIA_gsu_C"/>
</dbReference>
<evidence type="ECO:0000256" key="2">
    <source>
        <dbReference type="ARBA" id="ARBA00007675"/>
    </source>
</evidence>
<dbReference type="Gene3D" id="1.10.287.190">
    <property type="entry name" value="Transcription factor IIA gamma subunit, alpha-helical domain"/>
    <property type="match status" value="1"/>
</dbReference>
<comment type="subcellular location">
    <subcellularLocation>
        <location evidence="1 8">Nucleus</location>
    </subcellularLocation>
</comment>
<dbReference type="PANTHER" id="PTHR10966">
    <property type="entry name" value="TRANSCRIPTION INITIATION FACTOR IIA SUBUNIT 2"/>
    <property type="match status" value="1"/>
</dbReference>
<dbReference type="Proteomes" id="UP000014978">
    <property type="component" value="Unassembled WGS sequence"/>
</dbReference>
<keyword evidence="11" id="KW-0396">Initiation factor</keyword>
<dbReference type="CDD" id="cd10014">
    <property type="entry name" value="TFIIA_gamma_C"/>
    <property type="match status" value="1"/>
</dbReference>
<evidence type="ECO:0000256" key="6">
    <source>
        <dbReference type="ARBA" id="ARBA00023242"/>
    </source>
</evidence>
<keyword evidence="5 8" id="KW-0804">Transcription</keyword>
<keyword evidence="6 8" id="KW-0539">Nucleus</keyword>
<dbReference type="Gene3D" id="2.30.18.10">
    <property type="entry name" value="Transcription factor IIA (TFIIA), beta-barrel domain"/>
    <property type="match status" value="1"/>
</dbReference>
<dbReference type="InterPro" id="IPR009088">
    <property type="entry name" value="TFIIA_b-brl"/>
</dbReference>
<evidence type="ECO:0000256" key="1">
    <source>
        <dbReference type="ARBA" id="ARBA00004123"/>
    </source>
</evidence>
<dbReference type="STRING" id="1358809.S7XLC7"/>
<comment type="caution">
    <text evidence="11">The sequence shown here is derived from an EMBL/GenBank/DDBJ whole genome shotgun (WGS) entry which is preliminary data.</text>
</comment>
<keyword evidence="4 8" id="KW-0805">Transcription regulation</keyword>
<protein>
    <recommendedName>
        <fullName evidence="3 8">Transcription initiation factor IIA subunit 2</fullName>
    </recommendedName>
</protein>
<dbReference type="HOGENOM" id="CLU_112964_4_0_1"/>
<accession>S7XLC7</accession>